<dbReference type="InterPro" id="IPR050712">
    <property type="entry name" value="NAD(P)H-dep_reductase"/>
</dbReference>
<keyword evidence="3" id="KW-1185">Reference proteome</keyword>
<dbReference type="AlphaFoldDB" id="A0A128EKK4"/>
<dbReference type="GO" id="GO:0050446">
    <property type="term" value="F:azobenzene reductase (NADP+) activity"/>
    <property type="evidence" value="ECO:0007669"/>
    <property type="project" value="UniProtKB-EC"/>
</dbReference>
<dbReference type="PANTHER" id="PTHR30543:SF21">
    <property type="entry name" value="NAD(P)H-DEPENDENT FMN REDUCTASE LOT6"/>
    <property type="match status" value="1"/>
</dbReference>
<evidence type="ECO:0000313" key="3">
    <source>
        <dbReference type="Proteomes" id="UP000069632"/>
    </source>
</evidence>
<dbReference type="EC" id="1.7.1.6" evidence="2"/>
<dbReference type="OrthoDB" id="9812295at2"/>
<gene>
    <name evidence="2" type="primary">azr</name>
    <name evidence="2" type="ORF">ERS672216_01764</name>
</gene>
<dbReference type="InterPro" id="IPR005025">
    <property type="entry name" value="FMN_Rdtase-like_dom"/>
</dbReference>
<evidence type="ECO:0000259" key="1">
    <source>
        <dbReference type="Pfam" id="PF03358"/>
    </source>
</evidence>
<feature type="domain" description="NADPH-dependent FMN reductase-like" evidence="1">
    <location>
        <begin position="1"/>
        <end position="141"/>
    </location>
</feature>
<organism evidence="2 3">
    <name type="scientific">Campylobacter geochelonis</name>
    <dbReference type="NCBI Taxonomy" id="1780362"/>
    <lineage>
        <taxon>Bacteria</taxon>
        <taxon>Pseudomonadati</taxon>
        <taxon>Campylobacterota</taxon>
        <taxon>Epsilonproteobacteria</taxon>
        <taxon>Campylobacterales</taxon>
        <taxon>Campylobacteraceae</taxon>
        <taxon>Campylobacter</taxon>
    </lineage>
</organism>
<dbReference type="RefSeq" id="WP_075494995.1">
    <property type="nucleotide sequence ID" value="NZ_CP053844.1"/>
</dbReference>
<name>A0A128EKK4_9BACT</name>
<dbReference type="GO" id="GO:0010181">
    <property type="term" value="F:FMN binding"/>
    <property type="evidence" value="ECO:0007669"/>
    <property type="project" value="TreeGrafter"/>
</dbReference>
<dbReference type="Pfam" id="PF03358">
    <property type="entry name" value="FMN_red"/>
    <property type="match status" value="1"/>
</dbReference>
<keyword evidence="2" id="KW-0560">Oxidoreductase</keyword>
<dbReference type="Proteomes" id="UP000069632">
    <property type="component" value="Unassembled WGS sequence"/>
</dbReference>
<dbReference type="Gene3D" id="3.40.50.360">
    <property type="match status" value="1"/>
</dbReference>
<sequence length="176" mass="20062">MKLAVMVASLRKDSANRQIFENYQELAKDKFEFEEIEISNFPFYDSGVENLDIVIKANEQIAKCDGVLFFSPEYNYSLPAVLKNALDCISRVENHAFAKKPAAIIGASPSPIATARMQYHLRQIGVYLDLRFLNKPEALIGGVYEKLQDRKITDESLKAFLTRHADAFYNFIKESK</sequence>
<accession>A0A128EKK4</accession>
<reference evidence="2 3" key="1">
    <citation type="submission" date="2016-02" db="EMBL/GenBank/DDBJ databases">
        <authorList>
            <consortium name="Pathogen Informatics"/>
        </authorList>
    </citation>
    <scope>NUCLEOTIDE SEQUENCE [LARGE SCALE GENOMIC DNA]</scope>
    <source>
        <strain evidence="2 3">RC20</strain>
    </source>
</reference>
<evidence type="ECO:0000313" key="2">
    <source>
        <dbReference type="EMBL" id="CZE49127.1"/>
    </source>
</evidence>
<dbReference type="SUPFAM" id="SSF52218">
    <property type="entry name" value="Flavoproteins"/>
    <property type="match status" value="1"/>
</dbReference>
<dbReference type="PANTHER" id="PTHR30543">
    <property type="entry name" value="CHROMATE REDUCTASE"/>
    <property type="match status" value="1"/>
</dbReference>
<proteinExistence type="predicted"/>
<dbReference type="GO" id="GO:0005829">
    <property type="term" value="C:cytosol"/>
    <property type="evidence" value="ECO:0007669"/>
    <property type="project" value="TreeGrafter"/>
</dbReference>
<dbReference type="EMBL" id="FIZP01000014">
    <property type="protein sequence ID" value="CZE49127.1"/>
    <property type="molecule type" value="Genomic_DNA"/>
</dbReference>
<protein>
    <submittedName>
        <fullName evidence="2">NADPH azoreductase</fullName>
        <ecNumber evidence="2">1.7.1.6</ecNumber>
    </submittedName>
</protein>
<dbReference type="InterPro" id="IPR029039">
    <property type="entry name" value="Flavoprotein-like_sf"/>
</dbReference>